<dbReference type="GO" id="GO:0003960">
    <property type="term" value="F:quinone reductase (NADPH) activity"/>
    <property type="evidence" value="ECO:0007669"/>
    <property type="project" value="UniProtKB-EC"/>
</dbReference>
<dbReference type="InterPro" id="IPR011032">
    <property type="entry name" value="GroES-like_sf"/>
</dbReference>
<dbReference type="Proteomes" id="UP000238701">
    <property type="component" value="Unassembled WGS sequence"/>
</dbReference>
<dbReference type="Pfam" id="PF00107">
    <property type="entry name" value="ADH_zinc_N"/>
    <property type="match status" value="1"/>
</dbReference>
<gene>
    <name evidence="5" type="primary">qor</name>
    <name evidence="5" type="ORF">SBA1_90084</name>
</gene>
<dbReference type="InterPro" id="IPR013149">
    <property type="entry name" value="ADH-like_C"/>
</dbReference>
<accession>A0A2U3LAV1</accession>
<dbReference type="Gene3D" id="3.90.180.10">
    <property type="entry name" value="Medium-chain alcohol dehydrogenases, catalytic domain"/>
    <property type="match status" value="1"/>
</dbReference>
<dbReference type="Pfam" id="PF08240">
    <property type="entry name" value="ADH_N"/>
    <property type="match status" value="1"/>
</dbReference>
<proteinExistence type="predicted"/>
<evidence type="ECO:0000256" key="2">
    <source>
        <dbReference type="ARBA" id="ARBA00023002"/>
    </source>
</evidence>
<dbReference type="SUPFAM" id="SSF50129">
    <property type="entry name" value="GroES-like"/>
    <property type="match status" value="1"/>
</dbReference>
<dbReference type="Gene3D" id="3.40.50.720">
    <property type="entry name" value="NAD(P)-binding Rossmann-like Domain"/>
    <property type="match status" value="1"/>
</dbReference>
<dbReference type="InterPro" id="IPR013154">
    <property type="entry name" value="ADH-like_N"/>
</dbReference>
<dbReference type="GO" id="GO:0035925">
    <property type="term" value="F:mRNA 3'-UTR AU-rich region binding"/>
    <property type="evidence" value="ECO:0007669"/>
    <property type="project" value="TreeGrafter"/>
</dbReference>
<feature type="region of interest" description="Disordered" evidence="3">
    <location>
        <begin position="1"/>
        <end position="28"/>
    </location>
</feature>
<dbReference type="FunFam" id="3.40.50.720:FF:000053">
    <property type="entry name" value="Quinone oxidoreductase 1"/>
    <property type="match status" value="1"/>
</dbReference>
<evidence type="ECO:0000313" key="5">
    <source>
        <dbReference type="EMBL" id="SPF48950.1"/>
    </source>
</evidence>
<dbReference type="PANTHER" id="PTHR48106:SF13">
    <property type="entry name" value="QUINONE OXIDOREDUCTASE-RELATED"/>
    <property type="match status" value="1"/>
</dbReference>
<feature type="domain" description="Enoyl reductase (ER)" evidence="4">
    <location>
        <begin position="30"/>
        <end position="340"/>
    </location>
</feature>
<feature type="compositionally biased region" description="Basic and acidic residues" evidence="3">
    <location>
        <begin position="1"/>
        <end position="16"/>
    </location>
</feature>
<reference evidence="6" key="1">
    <citation type="submission" date="2018-02" db="EMBL/GenBank/DDBJ databases">
        <authorList>
            <person name="Hausmann B."/>
        </authorList>
    </citation>
    <scope>NUCLEOTIDE SEQUENCE [LARGE SCALE GENOMIC DNA]</scope>
    <source>
        <strain evidence="6">Peat soil MAG SbA1</strain>
    </source>
</reference>
<keyword evidence="2 5" id="KW-0560">Oxidoreductase</keyword>
<dbReference type="CDD" id="cd05286">
    <property type="entry name" value="QOR2"/>
    <property type="match status" value="1"/>
</dbReference>
<dbReference type="AlphaFoldDB" id="A0A2U3LAV1"/>
<dbReference type="SMART" id="SM00829">
    <property type="entry name" value="PKS_ER"/>
    <property type="match status" value="1"/>
</dbReference>
<evidence type="ECO:0000256" key="1">
    <source>
        <dbReference type="ARBA" id="ARBA00022857"/>
    </source>
</evidence>
<organism evidence="5 6">
    <name type="scientific">Candidatus Sulfotelmatobacter kueseliae</name>
    <dbReference type="NCBI Taxonomy" id="2042962"/>
    <lineage>
        <taxon>Bacteria</taxon>
        <taxon>Pseudomonadati</taxon>
        <taxon>Acidobacteriota</taxon>
        <taxon>Terriglobia</taxon>
        <taxon>Terriglobales</taxon>
        <taxon>Candidatus Korobacteraceae</taxon>
        <taxon>Candidatus Sulfotelmatobacter</taxon>
    </lineage>
</organism>
<dbReference type="InterPro" id="IPR020843">
    <property type="entry name" value="ER"/>
</dbReference>
<dbReference type="SUPFAM" id="SSF51735">
    <property type="entry name" value="NAD(P)-binding Rossmann-fold domains"/>
    <property type="match status" value="1"/>
</dbReference>
<protein>
    <submittedName>
        <fullName evidence="5">Quinone oxidoreductase, NADPH-dependent</fullName>
        <ecNumber evidence="5">1.6.5.5</ecNumber>
    </submittedName>
</protein>
<dbReference type="GO" id="GO:0070402">
    <property type="term" value="F:NADPH binding"/>
    <property type="evidence" value="ECO:0007669"/>
    <property type="project" value="TreeGrafter"/>
</dbReference>
<dbReference type="EC" id="1.6.5.5" evidence="5"/>
<name>A0A2U3LAV1_9BACT</name>
<evidence type="ECO:0000259" key="4">
    <source>
        <dbReference type="SMART" id="SM00829"/>
    </source>
</evidence>
<dbReference type="InterPro" id="IPR036291">
    <property type="entry name" value="NAD(P)-bd_dom_sf"/>
</dbReference>
<evidence type="ECO:0000256" key="3">
    <source>
        <dbReference type="SAM" id="MobiDB-lite"/>
    </source>
</evidence>
<keyword evidence="1" id="KW-0521">NADP</keyword>
<dbReference type="GO" id="GO:0005829">
    <property type="term" value="C:cytosol"/>
    <property type="evidence" value="ECO:0007669"/>
    <property type="project" value="TreeGrafter"/>
</dbReference>
<dbReference type="InterPro" id="IPR047618">
    <property type="entry name" value="QOR-like"/>
</dbReference>
<dbReference type="EMBL" id="OMOD01000188">
    <property type="protein sequence ID" value="SPF48950.1"/>
    <property type="molecule type" value="Genomic_DNA"/>
</dbReference>
<dbReference type="PANTHER" id="PTHR48106">
    <property type="entry name" value="QUINONE OXIDOREDUCTASE PIG3-RELATED"/>
    <property type="match status" value="1"/>
</dbReference>
<evidence type="ECO:0000313" key="6">
    <source>
        <dbReference type="Proteomes" id="UP000238701"/>
    </source>
</evidence>
<sequence length="342" mass="36409">MLPESFSERRESKTSESRTSMKAIQIKQPGGPEAMELVDLPVPEPKANEAVVTLAASGVNFIDVYQREGRYKVPLPFVLGQEGAGTVTAVGGHVKSVKVGDRVAWTGVLGAYAEYAAVPEDRLVPIAAGVTDQQAAAALLQGMTAHYLSHSTYPLKRGETALVHAAAGGVGLLLVQMAHAIGARVIATVSTEEKAKLAREAGADDVILYTQADFEAETKRLTGGKGVDVVYDSVGKTTFEKGLNILRPRGMMALYGGSSGAVPPFDLIVLSQKGSLFVTRPTLGHYTLTRDELMARAGAVFGMMAAGKLKLRIEHKYSLAEAQRAHRDLEGRKTTGKLLLIP</sequence>